<comment type="caution">
    <text evidence="10">The sequence shown here is derived from an EMBL/GenBank/DDBJ whole genome shotgun (WGS) entry which is preliminary data.</text>
</comment>
<evidence type="ECO:0000256" key="3">
    <source>
        <dbReference type="ARBA" id="ARBA00022723"/>
    </source>
</evidence>
<reference evidence="10 11" key="1">
    <citation type="submission" date="2024-10" db="EMBL/GenBank/DDBJ databases">
        <authorList>
            <person name="Kim D."/>
        </authorList>
    </citation>
    <scope>NUCLEOTIDE SEQUENCE [LARGE SCALE GENOMIC DNA]</scope>
    <source>
        <strain evidence="10">BH-2024</strain>
    </source>
</reference>
<evidence type="ECO:0000256" key="4">
    <source>
        <dbReference type="ARBA" id="ARBA00022801"/>
    </source>
</evidence>
<evidence type="ECO:0000256" key="8">
    <source>
        <dbReference type="SAM" id="MobiDB-lite"/>
    </source>
</evidence>
<evidence type="ECO:0000256" key="1">
    <source>
        <dbReference type="ARBA" id="ARBA00010370"/>
    </source>
</evidence>
<comment type="similarity">
    <text evidence="1">Belongs to the peptidase M10A family.</text>
</comment>
<accession>A0ABD2L109</accession>
<dbReference type="PANTHER" id="PTHR10201:SF295">
    <property type="entry name" value="PEPTIDASE METALLOPEPTIDASE DOMAIN-CONTAINING PROTEIN"/>
    <property type="match status" value="1"/>
</dbReference>
<evidence type="ECO:0000256" key="2">
    <source>
        <dbReference type="ARBA" id="ARBA00022670"/>
    </source>
</evidence>
<protein>
    <recommendedName>
        <fullName evidence="9">Peptidase metallopeptidase domain-containing protein</fullName>
    </recommendedName>
</protein>
<dbReference type="Proteomes" id="UP001620626">
    <property type="component" value="Unassembled WGS sequence"/>
</dbReference>
<dbReference type="InterPro" id="IPR024079">
    <property type="entry name" value="MetalloPept_cat_dom_sf"/>
</dbReference>
<evidence type="ECO:0000259" key="9">
    <source>
        <dbReference type="SMART" id="SM00235"/>
    </source>
</evidence>
<feature type="region of interest" description="Disordered" evidence="8">
    <location>
        <begin position="1"/>
        <end position="22"/>
    </location>
</feature>
<evidence type="ECO:0000313" key="11">
    <source>
        <dbReference type="Proteomes" id="UP001620626"/>
    </source>
</evidence>
<sequence>MALATRPSSRPSSTATGFFPPVPPLSWSFRDPFLLFPSEEQFRQAKKVIGEAIRKWEVAAALSVQSPSLRLIDASPASRDSPLNSRRVADIDIFFAEFGHGDSESFDGNGGLVAHSAYPPLGIVHFDASERWQIGQGAETGKVGQRQKEQADEASFVIGKAGERGRSNGFGGGRQKHLPRGQMAPMALDLRYVALHEIGHALGLRHSTYRHSVMNTYYRQNLAILDGQTEEFKLSKDDKAAIWELFGEKCHQKKKRRKS</sequence>
<feature type="domain" description="Peptidase metallopeptidase" evidence="9">
    <location>
        <begin position="15"/>
        <end position="248"/>
    </location>
</feature>
<evidence type="ECO:0000256" key="6">
    <source>
        <dbReference type="PIRSR" id="PIRSR621190-1"/>
    </source>
</evidence>
<dbReference type="Pfam" id="PF00413">
    <property type="entry name" value="Peptidase_M10"/>
    <property type="match status" value="1"/>
</dbReference>
<organism evidence="10 11">
    <name type="scientific">Heterodera trifolii</name>
    <dbReference type="NCBI Taxonomy" id="157864"/>
    <lineage>
        <taxon>Eukaryota</taxon>
        <taxon>Metazoa</taxon>
        <taxon>Ecdysozoa</taxon>
        <taxon>Nematoda</taxon>
        <taxon>Chromadorea</taxon>
        <taxon>Rhabditida</taxon>
        <taxon>Tylenchina</taxon>
        <taxon>Tylenchomorpha</taxon>
        <taxon>Tylenchoidea</taxon>
        <taxon>Heteroderidae</taxon>
        <taxon>Heteroderinae</taxon>
        <taxon>Heterodera</taxon>
    </lineage>
</organism>
<feature type="binding site" evidence="7">
    <location>
        <position position="196"/>
    </location>
    <ligand>
        <name>Zn(2+)</name>
        <dbReference type="ChEBI" id="CHEBI:29105"/>
        <label>2</label>
        <note>catalytic</note>
    </ligand>
</feature>
<dbReference type="GO" id="GO:0008233">
    <property type="term" value="F:peptidase activity"/>
    <property type="evidence" value="ECO:0007669"/>
    <property type="project" value="UniProtKB-KW"/>
</dbReference>
<dbReference type="EMBL" id="JBICBT010000590">
    <property type="protein sequence ID" value="KAL3108597.1"/>
    <property type="molecule type" value="Genomic_DNA"/>
</dbReference>
<comment type="cofactor">
    <cofactor evidence="7">
        <name>Zn(2+)</name>
        <dbReference type="ChEBI" id="CHEBI:29105"/>
    </cofactor>
    <text evidence="7">Binds 2 Zn(2+) ions per subunit.</text>
</comment>
<dbReference type="InterPro" id="IPR001818">
    <property type="entry name" value="Pept_M10_metallopeptidase"/>
</dbReference>
<keyword evidence="5 7" id="KW-0862">Zinc</keyword>
<keyword evidence="3 7" id="KW-0479">Metal-binding</keyword>
<dbReference type="GO" id="GO:0046872">
    <property type="term" value="F:metal ion binding"/>
    <property type="evidence" value="ECO:0007669"/>
    <property type="project" value="UniProtKB-KW"/>
</dbReference>
<gene>
    <name evidence="10" type="ORF">niasHT_015519</name>
</gene>
<evidence type="ECO:0000256" key="7">
    <source>
        <dbReference type="PIRSR" id="PIRSR621190-2"/>
    </source>
</evidence>
<feature type="binding site" evidence="7">
    <location>
        <position position="206"/>
    </location>
    <ligand>
        <name>Zn(2+)</name>
        <dbReference type="ChEBI" id="CHEBI:29105"/>
        <label>2</label>
        <note>catalytic</note>
    </ligand>
</feature>
<keyword evidence="11" id="KW-1185">Reference proteome</keyword>
<keyword evidence="2" id="KW-0645">Protease</keyword>
<proteinExistence type="inferred from homology"/>
<dbReference type="SMART" id="SM00235">
    <property type="entry name" value="ZnMc"/>
    <property type="match status" value="1"/>
</dbReference>
<feature type="binding site" evidence="7">
    <location>
        <position position="200"/>
    </location>
    <ligand>
        <name>Zn(2+)</name>
        <dbReference type="ChEBI" id="CHEBI:29105"/>
        <label>2</label>
        <note>catalytic</note>
    </ligand>
</feature>
<dbReference type="PRINTS" id="PR00138">
    <property type="entry name" value="MATRIXIN"/>
</dbReference>
<feature type="compositionally biased region" description="Low complexity" evidence="8">
    <location>
        <begin position="1"/>
        <end position="16"/>
    </location>
</feature>
<evidence type="ECO:0000256" key="5">
    <source>
        <dbReference type="ARBA" id="ARBA00022833"/>
    </source>
</evidence>
<feature type="binding site" evidence="7">
    <location>
        <position position="214"/>
    </location>
    <ligand>
        <name>Zn(2+)</name>
        <dbReference type="ChEBI" id="CHEBI:29105"/>
        <label>2</label>
        <note>catalytic</note>
    </ligand>
</feature>
<dbReference type="PANTHER" id="PTHR10201">
    <property type="entry name" value="MATRIX METALLOPROTEINASE"/>
    <property type="match status" value="1"/>
</dbReference>
<dbReference type="AlphaFoldDB" id="A0ABD2L109"/>
<feature type="active site" evidence="6">
    <location>
        <position position="197"/>
    </location>
</feature>
<name>A0ABD2L109_9BILA</name>
<dbReference type="SUPFAM" id="SSF55486">
    <property type="entry name" value="Metalloproteases ('zincins'), catalytic domain"/>
    <property type="match status" value="1"/>
</dbReference>
<dbReference type="GO" id="GO:0006508">
    <property type="term" value="P:proteolysis"/>
    <property type="evidence" value="ECO:0007669"/>
    <property type="project" value="UniProtKB-KW"/>
</dbReference>
<evidence type="ECO:0000313" key="10">
    <source>
        <dbReference type="EMBL" id="KAL3108597.1"/>
    </source>
</evidence>
<dbReference type="InterPro" id="IPR021190">
    <property type="entry name" value="Pept_M10A"/>
</dbReference>
<dbReference type="InterPro" id="IPR006026">
    <property type="entry name" value="Peptidase_Metallo"/>
</dbReference>
<dbReference type="Gene3D" id="3.40.390.10">
    <property type="entry name" value="Collagenase (Catalytic Domain)"/>
    <property type="match status" value="1"/>
</dbReference>
<keyword evidence="4" id="KW-0378">Hydrolase</keyword>